<dbReference type="GO" id="GO:0000120">
    <property type="term" value="C:RNA polymerase I transcription regulator complex"/>
    <property type="evidence" value="ECO:0007669"/>
    <property type="project" value="InterPro"/>
</dbReference>
<proteinExistence type="predicted"/>
<dbReference type="CDD" id="cd02908">
    <property type="entry name" value="Macro_OAADPr_deacetylase"/>
    <property type="match status" value="1"/>
</dbReference>
<feature type="compositionally biased region" description="Basic and acidic residues" evidence="1">
    <location>
        <begin position="400"/>
        <end position="410"/>
    </location>
</feature>
<dbReference type="InterPro" id="IPR052669">
    <property type="entry name" value="SL1/TIF-IB_Component"/>
</dbReference>
<dbReference type="Pfam" id="PF14929">
    <property type="entry name" value="TAF1_subA"/>
    <property type="match status" value="2"/>
</dbReference>
<dbReference type="Gene3D" id="3.40.220.10">
    <property type="entry name" value="Leucine Aminopeptidase, subunit E, domain 1"/>
    <property type="match status" value="1"/>
</dbReference>
<sequence length="779" mass="87122">MDAESDGGDVESVFSSTTWTSGGMLEGEEEDGPPFQTLTSGESPVETEANKGLQFVSKGNSHQPIHVPLVHLLRRALLQHNWHQAAHVMAALCNEYSNVGHIIWQVGSEVLYNHPGTESTHLQSHADNMERVVTLNRFQVHLEFIFHLLSKGHLEEAYETIKSGPLRKKRALFFTKATPPIWVPVVKAYTGLIEYGLWLQGRHRVSQLQDVSGLTGGYDTQESVMLDSTLTTCEETVQRTEEAGKVLQRYWEKNPDNPNAHKYYYFFLKKHNSPEEEKVRVLKELQKIVPSDELMLDLFCLKQEDDVEECLCLLFDLLDHHCWRQDIRPWQNLADILRKIHTIQSPSLLDRVKQCWDIRQDWWPPYHFPPSSANHMVQTHPALACVKAVICSILSAVGSDKGRRDNRHAGDGQGSPVAQVRHYPGTHRSSPGEEGLKARKRFLEISLEEKRQVYKCRDNYKTLNDVPTWPQYRKEHNIGLRSKPKADPNEKFNEKVSLWRGDITQLEIDAISNAANESLLGGGGVDGAIHSAAGPTLVKETATLGGCETGHAKLSGGHRLPAKYVLHAVGPIGQKPDKLEGCYKDCMALAKEHGLRSVMLILIRSISCLPQAFPCISTGIFGYPNYPAGQVAIGYIRKWLETGDNADHMDRVIFCVFLEKDVQVYEELLPAFFPTEDDVKGDKEATADTDDHMEVAADESKDAQSEEQRSATEKLGDTEEVKETASEEDPQQGGSEGVKSEDTAPDEPVVSEPEEVKTSEEEKQDSELSEKSEAAAAAP</sequence>
<reference evidence="3" key="1">
    <citation type="journal article" date="2008" name="Nature">
        <title>The amphioxus genome and the evolution of the chordate karyotype.</title>
        <authorList>
            <consortium name="US DOE Joint Genome Institute (JGI-PGF)"/>
            <person name="Putnam N.H."/>
            <person name="Butts T."/>
            <person name="Ferrier D.E.K."/>
            <person name="Furlong R.F."/>
            <person name="Hellsten U."/>
            <person name="Kawashima T."/>
            <person name="Robinson-Rechavi M."/>
            <person name="Shoguchi E."/>
            <person name="Terry A."/>
            <person name="Yu J.-K."/>
            <person name="Benito-Gutierrez E.L."/>
            <person name="Dubchak I."/>
            <person name="Garcia-Fernandez J."/>
            <person name="Gibson-Brown J.J."/>
            <person name="Grigoriev I.V."/>
            <person name="Horton A.C."/>
            <person name="de Jong P.J."/>
            <person name="Jurka J."/>
            <person name="Kapitonov V.V."/>
            <person name="Kohara Y."/>
            <person name="Kuroki Y."/>
            <person name="Lindquist E."/>
            <person name="Lucas S."/>
            <person name="Osoegawa K."/>
            <person name="Pennacchio L.A."/>
            <person name="Salamov A.A."/>
            <person name="Satou Y."/>
            <person name="Sauka-Spengler T."/>
            <person name="Schmutz J."/>
            <person name="Shin-I T."/>
            <person name="Toyoda A."/>
            <person name="Bronner-Fraser M."/>
            <person name="Fujiyama A."/>
            <person name="Holland L.Z."/>
            <person name="Holland P.W.H."/>
            <person name="Satoh N."/>
            <person name="Rokhsar D.S."/>
        </authorList>
    </citation>
    <scope>NUCLEOTIDE SEQUENCE [LARGE SCALE GENOMIC DNA]</scope>
    <source>
        <strain evidence="3">S238N-H82</strain>
        <tissue evidence="3">Testes</tissue>
    </source>
</reference>
<dbReference type="InterPro" id="IPR039495">
    <property type="entry name" value="TAF1A"/>
</dbReference>
<name>C3XRX7_BRAFL</name>
<dbReference type="InterPro" id="IPR002589">
    <property type="entry name" value="Macro_dom"/>
</dbReference>
<dbReference type="InterPro" id="IPR043472">
    <property type="entry name" value="Macro_dom-like"/>
</dbReference>
<dbReference type="eggNOG" id="KOG2633">
    <property type="taxonomic scope" value="Eukaryota"/>
</dbReference>
<feature type="domain" description="Macro" evidence="2">
    <location>
        <begin position="483"/>
        <end position="673"/>
    </location>
</feature>
<feature type="compositionally biased region" description="Basic and acidic residues" evidence="1">
    <location>
        <begin position="677"/>
        <end position="725"/>
    </location>
</feature>
<protein>
    <recommendedName>
        <fullName evidence="2">Macro domain-containing protein</fullName>
    </recommendedName>
</protein>
<dbReference type="PANTHER" id="PTHR32122:SF1">
    <property type="entry name" value="TATA BOX-BINDING PROTEIN-ASSOCIATED FACTOR RNA POLYMERASE I SUBUNIT A"/>
    <property type="match status" value="1"/>
</dbReference>
<gene>
    <name evidence="3" type="ORF">BRAFLDRAFT_123909</name>
</gene>
<feature type="region of interest" description="Disordered" evidence="1">
    <location>
        <begin position="676"/>
        <end position="779"/>
    </location>
</feature>
<dbReference type="STRING" id="7739.C3XRX7"/>
<dbReference type="InParanoid" id="C3XRX7"/>
<dbReference type="EMBL" id="GG666456">
    <property type="protein sequence ID" value="EEN69445.1"/>
    <property type="molecule type" value="Genomic_DNA"/>
</dbReference>
<dbReference type="Pfam" id="PF01661">
    <property type="entry name" value="Macro"/>
    <property type="match status" value="1"/>
</dbReference>
<organism>
    <name type="scientific">Branchiostoma floridae</name>
    <name type="common">Florida lancelet</name>
    <name type="synonym">Amphioxus</name>
    <dbReference type="NCBI Taxonomy" id="7739"/>
    <lineage>
        <taxon>Eukaryota</taxon>
        <taxon>Metazoa</taxon>
        <taxon>Chordata</taxon>
        <taxon>Cephalochordata</taxon>
        <taxon>Leptocardii</taxon>
        <taxon>Amphioxiformes</taxon>
        <taxon>Branchiostomatidae</taxon>
        <taxon>Branchiostoma</taxon>
    </lineage>
</organism>
<dbReference type="SMART" id="SM00506">
    <property type="entry name" value="A1pp"/>
    <property type="match status" value="1"/>
</dbReference>
<accession>C3XRX7</accession>
<dbReference type="PROSITE" id="PS51154">
    <property type="entry name" value="MACRO"/>
    <property type="match status" value="1"/>
</dbReference>
<evidence type="ECO:0000259" key="2">
    <source>
        <dbReference type="PROSITE" id="PS51154"/>
    </source>
</evidence>
<dbReference type="AlphaFoldDB" id="C3XRX7"/>
<dbReference type="PANTHER" id="PTHR32122">
    <property type="entry name" value="TATA BOX-BINDING PROTEIN ASSOCIATED FACTOR RNA POLYMERASE I SUBUNIT A"/>
    <property type="match status" value="1"/>
</dbReference>
<feature type="region of interest" description="Disordered" evidence="1">
    <location>
        <begin position="400"/>
        <end position="435"/>
    </location>
</feature>
<feature type="compositionally biased region" description="Basic and acidic residues" evidence="1">
    <location>
        <begin position="754"/>
        <end position="773"/>
    </location>
</feature>
<dbReference type="SUPFAM" id="SSF52949">
    <property type="entry name" value="Macro domain-like"/>
    <property type="match status" value="1"/>
</dbReference>
<evidence type="ECO:0000313" key="3">
    <source>
        <dbReference type="EMBL" id="EEN69445.1"/>
    </source>
</evidence>
<feature type="region of interest" description="Disordered" evidence="1">
    <location>
        <begin position="1"/>
        <end position="44"/>
    </location>
</feature>
<evidence type="ECO:0000256" key="1">
    <source>
        <dbReference type="SAM" id="MobiDB-lite"/>
    </source>
</evidence>
<dbReference type="GO" id="GO:0006360">
    <property type="term" value="P:transcription by RNA polymerase I"/>
    <property type="evidence" value="ECO:0007669"/>
    <property type="project" value="InterPro"/>
</dbReference>